<evidence type="ECO:0000256" key="7">
    <source>
        <dbReference type="ARBA" id="ARBA00023002"/>
    </source>
</evidence>
<dbReference type="InterPro" id="IPR023753">
    <property type="entry name" value="FAD/NAD-binding_dom"/>
</dbReference>
<dbReference type="PROSITE" id="PS00198">
    <property type="entry name" value="4FE4S_FER_1"/>
    <property type="match status" value="1"/>
</dbReference>
<dbReference type="Proteomes" id="UP000245711">
    <property type="component" value="Chromosome"/>
</dbReference>
<evidence type="ECO:0000256" key="11">
    <source>
        <dbReference type="SAM" id="MobiDB-lite"/>
    </source>
</evidence>
<proteinExistence type="predicted"/>
<evidence type="ECO:0000256" key="1">
    <source>
        <dbReference type="ARBA" id="ARBA00001974"/>
    </source>
</evidence>
<dbReference type="AlphaFoldDB" id="A0A2S2BRE2"/>
<dbReference type="Gene3D" id="3.50.50.60">
    <property type="entry name" value="FAD/NAD(P)-binding domain"/>
    <property type="match status" value="1"/>
</dbReference>
<keyword evidence="9" id="KW-0411">Iron-sulfur</keyword>
<dbReference type="EMBL" id="CP021354">
    <property type="protein sequence ID" value="AWK71134.1"/>
    <property type="molecule type" value="Genomic_DNA"/>
</dbReference>
<keyword evidence="8" id="KW-0408">Iron</keyword>
<sequence length="547" mass="59463">MTFVITQPCCSDASCIPVCPVDCIRPRPGDPQYSTTEMLYIDPDTCIDCGECVSACPVDAIFSEFDLAATMTRYTDVNRGYFERHPLDTDTTPSPGKKKRPSKEGVTLRVAIIGTGPSACYTAEALLRRGGVEIDMFDRLPTPWGLVRGGVAPDHPKTKGVADMFASEFRSASLQFFLNVDVGKHVSLADLREHHHAVVYAVGASGDRRLDIPGEDLPGSHSATEFVAWYNGHPDYADRTFDLSGERAVIVGNGNVALDVARILTLDPDELAKTDIADHALQALRSSNIREVVVLGRRGPMQAAYSMPEFLALGYLPGVDVVIDDAELTLDPVSQAIYDDPDIEPSRKLALDLAREYAHSARTTGNKQIVFRYLVSPRHIRGGDRVESVELVHNILDGDLNAVGTESTTSVDTSLVLRSVGYRGEPVADVPFDEQRGVIPHDRGRVTGTVGVYTAGWIKRGPRGIIGTNRGDAEETVAMLLEDFEAGILPAPKADRAALAELVKRRGPQVIDKERWREIDAAEKAAGRIAGRPRVKLPVIDVASTND</sequence>
<dbReference type="PANTHER" id="PTHR48467">
    <property type="entry name" value="GLUTAMATE SYNTHASE 1 [NADH], CHLOROPLASTIC-LIKE"/>
    <property type="match status" value="1"/>
</dbReference>
<comment type="cofactor">
    <cofactor evidence="1">
        <name>FAD</name>
        <dbReference type="ChEBI" id="CHEBI:57692"/>
    </cofactor>
</comment>
<evidence type="ECO:0000256" key="8">
    <source>
        <dbReference type="ARBA" id="ARBA00023004"/>
    </source>
</evidence>
<feature type="region of interest" description="Disordered" evidence="11">
    <location>
        <begin position="84"/>
        <end position="103"/>
    </location>
</feature>
<dbReference type="Pfam" id="PF07992">
    <property type="entry name" value="Pyr_redox_2"/>
    <property type="match status" value="1"/>
</dbReference>
<evidence type="ECO:0000313" key="14">
    <source>
        <dbReference type="Proteomes" id="UP000245711"/>
    </source>
</evidence>
<dbReference type="Gene3D" id="3.40.50.720">
    <property type="entry name" value="NAD(P)-binding Rossmann-like Domain"/>
    <property type="match status" value="1"/>
</dbReference>
<dbReference type="Pfam" id="PF00037">
    <property type="entry name" value="Fer4"/>
    <property type="match status" value="1"/>
</dbReference>
<dbReference type="PRINTS" id="PR00419">
    <property type="entry name" value="ADXRDTASE"/>
</dbReference>
<dbReference type="EC" id="1.18.1.2" evidence="2"/>
<dbReference type="SUPFAM" id="SSF51971">
    <property type="entry name" value="Nucleotide-binding domain"/>
    <property type="match status" value="2"/>
</dbReference>
<evidence type="ECO:0000256" key="6">
    <source>
        <dbReference type="ARBA" id="ARBA00022857"/>
    </source>
</evidence>
<evidence type="ECO:0000256" key="5">
    <source>
        <dbReference type="ARBA" id="ARBA00022827"/>
    </source>
</evidence>
<evidence type="ECO:0000256" key="2">
    <source>
        <dbReference type="ARBA" id="ARBA00013223"/>
    </source>
</evidence>
<dbReference type="GO" id="GO:0051536">
    <property type="term" value="F:iron-sulfur cluster binding"/>
    <property type="evidence" value="ECO:0007669"/>
    <property type="project" value="UniProtKB-KW"/>
</dbReference>
<keyword evidence="4" id="KW-0479">Metal-binding</keyword>
<reference evidence="13 14" key="1">
    <citation type="submission" date="2017-05" db="EMBL/GenBank/DDBJ databases">
        <title>Isolation of Rhodococcus sp. S2-17 biodegrading of BP-3.</title>
        <authorList>
            <person name="Lee Y."/>
            <person name="Kim K.H."/>
            <person name="Chun B.H."/>
            <person name="Jung H.S."/>
            <person name="Jeon C.O."/>
        </authorList>
    </citation>
    <scope>NUCLEOTIDE SEQUENCE [LARGE SCALE GENOMIC DNA]</scope>
    <source>
        <strain evidence="13 14">S2-17</strain>
    </source>
</reference>
<evidence type="ECO:0000256" key="4">
    <source>
        <dbReference type="ARBA" id="ARBA00022723"/>
    </source>
</evidence>
<dbReference type="OrthoDB" id="289202at2"/>
<keyword evidence="5" id="KW-0274">FAD</keyword>
<dbReference type="InterPro" id="IPR017900">
    <property type="entry name" value="4Fe4S_Fe_S_CS"/>
</dbReference>
<dbReference type="RefSeq" id="WP_109327097.1">
    <property type="nucleotide sequence ID" value="NZ_CP021354.1"/>
</dbReference>
<dbReference type="InterPro" id="IPR017896">
    <property type="entry name" value="4Fe4S_Fe-S-bd"/>
</dbReference>
<gene>
    <name evidence="13" type="ORF">CBI38_05640</name>
</gene>
<comment type="catalytic activity">
    <reaction evidence="10">
        <text>2 reduced [2Fe-2S]-[ferredoxin] + NADP(+) + H(+) = 2 oxidized [2Fe-2S]-[ferredoxin] + NADPH</text>
        <dbReference type="Rhea" id="RHEA:20125"/>
        <dbReference type="Rhea" id="RHEA-COMP:10000"/>
        <dbReference type="Rhea" id="RHEA-COMP:10001"/>
        <dbReference type="ChEBI" id="CHEBI:15378"/>
        <dbReference type="ChEBI" id="CHEBI:33737"/>
        <dbReference type="ChEBI" id="CHEBI:33738"/>
        <dbReference type="ChEBI" id="CHEBI:57783"/>
        <dbReference type="ChEBI" id="CHEBI:58349"/>
        <dbReference type="EC" id="1.18.1.2"/>
    </reaction>
</comment>
<dbReference type="PROSITE" id="PS51379">
    <property type="entry name" value="4FE4S_FER_2"/>
    <property type="match status" value="1"/>
</dbReference>
<dbReference type="InterPro" id="IPR036188">
    <property type="entry name" value="FAD/NAD-bd_sf"/>
</dbReference>
<dbReference type="CDD" id="cd04410">
    <property type="entry name" value="DMSOR_beta-like"/>
    <property type="match status" value="1"/>
</dbReference>
<accession>A0A2S2BRE2</accession>
<keyword evidence="14" id="KW-1185">Reference proteome</keyword>
<feature type="domain" description="4Fe-4S ferredoxin-type" evidence="12">
    <location>
        <begin position="37"/>
        <end position="66"/>
    </location>
</feature>
<dbReference type="InterPro" id="IPR055275">
    <property type="entry name" value="Ferredox_Rdtase"/>
</dbReference>
<evidence type="ECO:0000259" key="12">
    <source>
        <dbReference type="PROSITE" id="PS51379"/>
    </source>
</evidence>
<keyword evidence="7" id="KW-0560">Oxidoreductase</keyword>
<dbReference type="Gene3D" id="3.30.70.20">
    <property type="match status" value="1"/>
</dbReference>
<keyword evidence="3" id="KW-0285">Flavoprotein</keyword>
<protein>
    <recommendedName>
        <fullName evidence="2">ferredoxin--NADP(+) reductase</fullName>
        <ecNumber evidence="2">1.18.1.2</ecNumber>
    </recommendedName>
</protein>
<name>A0A2S2BRE2_9NOCA</name>
<dbReference type="PANTHER" id="PTHR48467:SF1">
    <property type="entry name" value="GLUTAMATE SYNTHASE 1 [NADH], CHLOROPLASTIC-LIKE"/>
    <property type="match status" value="1"/>
</dbReference>
<keyword evidence="6" id="KW-0521">NADP</keyword>
<dbReference type="GO" id="GO:0004324">
    <property type="term" value="F:ferredoxin-NADP+ reductase activity"/>
    <property type="evidence" value="ECO:0007669"/>
    <property type="project" value="UniProtKB-EC"/>
</dbReference>
<evidence type="ECO:0000256" key="10">
    <source>
        <dbReference type="ARBA" id="ARBA00047776"/>
    </source>
</evidence>
<organism evidence="13 14">
    <name type="scientific">Rhodococcus oxybenzonivorans</name>
    <dbReference type="NCBI Taxonomy" id="1990687"/>
    <lineage>
        <taxon>Bacteria</taxon>
        <taxon>Bacillati</taxon>
        <taxon>Actinomycetota</taxon>
        <taxon>Actinomycetes</taxon>
        <taxon>Mycobacteriales</taxon>
        <taxon>Nocardiaceae</taxon>
        <taxon>Rhodococcus</taxon>
    </lineage>
</organism>
<evidence type="ECO:0000313" key="13">
    <source>
        <dbReference type="EMBL" id="AWK71134.1"/>
    </source>
</evidence>
<dbReference type="GO" id="GO:0046872">
    <property type="term" value="F:metal ion binding"/>
    <property type="evidence" value="ECO:0007669"/>
    <property type="project" value="UniProtKB-KW"/>
</dbReference>
<evidence type="ECO:0000256" key="3">
    <source>
        <dbReference type="ARBA" id="ARBA00022630"/>
    </source>
</evidence>
<dbReference type="KEGG" id="roz:CBI38_05640"/>
<evidence type="ECO:0000256" key="9">
    <source>
        <dbReference type="ARBA" id="ARBA00023014"/>
    </source>
</evidence>
<dbReference type="SUPFAM" id="SSF54862">
    <property type="entry name" value="4Fe-4S ferredoxins"/>
    <property type="match status" value="1"/>
</dbReference>